<dbReference type="EMBL" id="JMTK01000001">
    <property type="protein sequence ID" value="KJZ82617.1"/>
    <property type="molecule type" value="Genomic_DNA"/>
</dbReference>
<proteinExistence type="predicted"/>
<accession>A0A0F4VJQ1</accession>
<organism evidence="1 2">
    <name type="scientific">Candidatus Liberibacter solanacearum</name>
    <dbReference type="NCBI Taxonomy" id="556287"/>
    <lineage>
        <taxon>Bacteria</taxon>
        <taxon>Pseudomonadati</taxon>
        <taxon>Pseudomonadota</taxon>
        <taxon>Alphaproteobacteria</taxon>
        <taxon>Hyphomicrobiales</taxon>
        <taxon>Rhizobiaceae</taxon>
        <taxon>Liberibacter</taxon>
    </lineage>
</organism>
<gene>
    <name evidence="1" type="ORF">DJ66_0226</name>
</gene>
<dbReference type="RefSeq" id="WP_045960463.1">
    <property type="nucleotide sequence ID" value="NZ_JMTK01000001.1"/>
</dbReference>
<name>A0A0F4VJQ1_9HYPH</name>
<dbReference type="PATRIC" id="fig|556287.8.peg.201"/>
<keyword evidence="2" id="KW-1185">Reference proteome</keyword>
<dbReference type="Pfam" id="PF19821">
    <property type="entry name" value="Phage_capsid_2"/>
    <property type="match status" value="1"/>
</dbReference>
<dbReference type="InterPro" id="IPR045565">
    <property type="entry name" value="Phage_capsid_2"/>
</dbReference>
<dbReference type="Proteomes" id="UP000033731">
    <property type="component" value="Unassembled WGS sequence"/>
</dbReference>
<protein>
    <submittedName>
        <fullName evidence="1">Uncharacterized protein</fullName>
    </submittedName>
</protein>
<reference evidence="1 2" key="1">
    <citation type="journal article" date="2015" name="Phytopathology">
        <title>Genomes of Candidatus Liberibacter solanacearum haplotype A from New Zealand and the USA suggest significant genome plasticity in the species.</title>
        <authorList>
            <person name="Thompson S.M."/>
            <person name="Johnson C.P."/>
            <person name="Lu A.Y."/>
            <person name="Frampton R.A."/>
            <person name="Sullivan K.L."/>
            <person name="Fiers M.W."/>
            <person name="Crowhurst R.N."/>
            <person name="Pitman A.R."/>
            <person name="Scott I."/>
            <person name="Gudmestad N.C."/>
            <person name="Smith G.R."/>
        </authorList>
    </citation>
    <scope>NUCLEOTIDE SEQUENCE [LARGE SCALE GENOMIC DNA]</scope>
    <source>
        <strain evidence="1 2">LsoNZ1</strain>
    </source>
</reference>
<evidence type="ECO:0000313" key="1">
    <source>
        <dbReference type="EMBL" id="KJZ82617.1"/>
    </source>
</evidence>
<comment type="caution">
    <text evidence="1">The sequence shown here is derived from an EMBL/GenBank/DDBJ whole genome shotgun (WGS) entry which is preliminary data.</text>
</comment>
<dbReference type="AlphaFoldDB" id="A0A0F4VJQ1"/>
<sequence>MRNEIEILYQTKWTNLIESLAPYNKSQCAEAVTIKTGLVGEGVVFVKQCGEMEAVDSRYAATVNNLLERRFVKGESKIISSLVDPLYDQTNPTVNLLQGYALSAIKGMNLTQDRVVIQGIFGTNYIDDGSSTQEFDTSMVVPINHGVRTATTTTSGTVLLQEKFNPKGLTCEKLIRAKSLILSRGGSDDINAIISHIDYENIMLDPRVTTVDYMNSGRIERGNITCILISRSISAKPYQAGLWRSMLMRRS</sequence>
<evidence type="ECO:0000313" key="2">
    <source>
        <dbReference type="Proteomes" id="UP000033731"/>
    </source>
</evidence>